<dbReference type="GO" id="GO:0008887">
    <property type="term" value="F:glycerate kinase activity"/>
    <property type="evidence" value="ECO:0007669"/>
    <property type="project" value="InterPro"/>
</dbReference>
<dbReference type="InterPro" id="IPR025286">
    <property type="entry name" value="MOFRL_assoc_dom"/>
</dbReference>
<dbReference type="InterPro" id="IPR038614">
    <property type="entry name" value="GK_N_sf"/>
</dbReference>
<dbReference type="Gene3D" id="3.40.1480.10">
    <property type="entry name" value="MOFRL domain"/>
    <property type="match status" value="1"/>
</dbReference>
<evidence type="ECO:0000313" key="7">
    <source>
        <dbReference type="EMBL" id="KXA91508.1"/>
    </source>
</evidence>
<sequence length="454" mass="48243">MIDNKEELLANGNEEGRKACLDVIEYALESIEPSRGIEKNVGIEDGMLKLFSEEFELDEVENLYVLGAGKASYNMARAIEEILSDKIAEGIVITKYGYRETELKNIRVVEAGHPVPDDSGQEAANEILRIAEDAGERDLVINLISGGGSALLCAPVEPVSLDEMQKATDLLVASGATINEINAVRKHVSRIKGGRLARSIQPATCVSLIVSDVVGNPLDVIASGPTVPDTTTFEDAYRVLENYSLLEEVPGAVLDYVNDGRDGKVMESVEEDEFADMKVHNLVISSNDKATEAVAEKAEELDLEPLILSRMIEGESKEAGIVFAGIVKDVVRTGTPLDPPAMLISGGETTVSLGEKEGEGGPNQEFALGAATKISGLDGIVVAAVDTDGTDGPTEAAGGIVDGKTAEKFSQENMNLSEVLKSHDSKPALEKLNDLIVTGPTGTNVNDLRIAVVL</sequence>
<evidence type="ECO:0000256" key="2">
    <source>
        <dbReference type="ARBA" id="ARBA00022741"/>
    </source>
</evidence>
<dbReference type="GO" id="GO:0005737">
    <property type="term" value="C:cytoplasm"/>
    <property type="evidence" value="ECO:0007669"/>
    <property type="project" value="TreeGrafter"/>
</dbReference>
<feature type="domain" description="MOFRL-associated" evidence="6">
    <location>
        <begin position="21"/>
        <end position="257"/>
    </location>
</feature>
<keyword evidence="2" id="KW-0547">Nucleotide-binding</keyword>
<dbReference type="EMBL" id="LHXJ01000007">
    <property type="protein sequence ID" value="KXA91508.1"/>
    <property type="molecule type" value="Genomic_DNA"/>
</dbReference>
<organism evidence="7 8">
    <name type="scientific">candidate division MSBL1 archaeon SCGC-AAA259A05</name>
    <dbReference type="NCBI Taxonomy" id="1698259"/>
    <lineage>
        <taxon>Archaea</taxon>
        <taxon>Methanobacteriati</taxon>
        <taxon>Methanobacteriota</taxon>
        <taxon>candidate division MSBL1</taxon>
    </lineage>
</organism>
<evidence type="ECO:0000259" key="6">
    <source>
        <dbReference type="Pfam" id="PF13660"/>
    </source>
</evidence>
<dbReference type="Gene3D" id="3.40.50.10180">
    <property type="entry name" value="Glycerate kinase, MOFRL-like N-terminal domain"/>
    <property type="match status" value="1"/>
</dbReference>
<dbReference type="Pfam" id="PF05161">
    <property type="entry name" value="MOFRL"/>
    <property type="match status" value="1"/>
</dbReference>
<evidence type="ECO:0000256" key="3">
    <source>
        <dbReference type="ARBA" id="ARBA00022777"/>
    </source>
</evidence>
<name>A0A133UBE6_9EURY</name>
<evidence type="ECO:0000256" key="4">
    <source>
        <dbReference type="ARBA" id="ARBA00022840"/>
    </source>
</evidence>
<dbReference type="Proteomes" id="UP000070163">
    <property type="component" value="Unassembled WGS sequence"/>
</dbReference>
<evidence type="ECO:0008006" key="9">
    <source>
        <dbReference type="Google" id="ProtNLM"/>
    </source>
</evidence>
<dbReference type="AlphaFoldDB" id="A0A133UBE6"/>
<dbReference type="InterPro" id="IPR007835">
    <property type="entry name" value="MOFRL"/>
</dbReference>
<gene>
    <name evidence="7" type="ORF">AKJ57_01055</name>
</gene>
<dbReference type="GO" id="GO:0005524">
    <property type="term" value="F:ATP binding"/>
    <property type="evidence" value="ECO:0007669"/>
    <property type="project" value="UniProtKB-KW"/>
</dbReference>
<dbReference type="Pfam" id="PF13660">
    <property type="entry name" value="DUF4147"/>
    <property type="match status" value="1"/>
</dbReference>
<dbReference type="PANTHER" id="PTHR12227">
    <property type="entry name" value="GLYCERATE KINASE"/>
    <property type="match status" value="1"/>
</dbReference>
<proteinExistence type="predicted"/>
<keyword evidence="8" id="KW-1185">Reference proteome</keyword>
<keyword evidence="1" id="KW-0808">Transferase</keyword>
<feature type="domain" description="MOFRL" evidence="5">
    <location>
        <begin position="342"/>
        <end position="447"/>
    </location>
</feature>
<dbReference type="InterPro" id="IPR039760">
    <property type="entry name" value="MOFRL_protein"/>
</dbReference>
<accession>A0A133UBE6</accession>
<reference evidence="7 8" key="1">
    <citation type="journal article" date="2016" name="Sci. Rep.">
        <title>Metabolic traits of an uncultured archaeal lineage -MSBL1- from brine pools of the Red Sea.</title>
        <authorList>
            <person name="Mwirichia R."/>
            <person name="Alam I."/>
            <person name="Rashid M."/>
            <person name="Vinu M."/>
            <person name="Ba-Alawi W."/>
            <person name="Anthony Kamau A."/>
            <person name="Kamanda Ngugi D."/>
            <person name="Goker M."/>
            <person name="Klenk H.P."/>
            <person name="Bajic V."/>
            <person name="Stingl U."/>
        </authorList>
    </citation>
    <scope>NUCLEOTIDE SEQUENCE [LARGE SCALE GENOMIC DNA]</scope>
    <source>
        <strain evidence="7">SCGC-AAA259A05</strain>
    </source>
</reference>
<evidence type="ECO:0000256" key="1">
    <source>
        <dbReference type="ARBA" id="ARBA00022679"/>
    </source>
</evidence>
<evidence type="ECO:0000259" key="5">
    <source>
        <dbReference type="Pfam" id="PF05161"/>
    </source>
</evidence>
<keyword evidence="4" id="KW-0067">ATP-binding</keyword>
<dbReference type="PATRIC" id="fig|1698259.3.peg.1304"/>
<protein>
    <recommendedName>
        <fullName evidence="9">Glycerate kinase</fullName>
    </recommendedName>
</protein>
<comment type="caution">
    <text evidence="7">The sequence shown here is derived from an EMBL/GenBank/DDBJ whole genome shotgun (WGS) entry which is preliminary data.</text>
</comment>
<dbReference type="PANTHER" id="PTHR12227:SF0">
    <property type="entry name" value="GLYCERATE KINASE"/>
    <property type="match status" value="1"/>
</dbReference>
<dbReference type="InterPro" id="IPR037035">
    <property type="entry name" value="GK-like_C_sf"/>
</dbReference>
<dbReference type="SUPFAM" id="SSF82544">
    <property type="entry name" value="GckA/TtuD-like"/>
    <property type="match status" value="1"/>
</dbReference>
<keyword evidence="3" id="KW-0418">Kinase</keyword>
<dbReference type="FunFam" id="3.40.50.10180:FF:000001">
    <property type="entry name" value="Glycerate kinase"/>
    <property type="match status" value="1"/>
</dbReference>
<evidence type="ECO:0000313" key="8">
    <source>
        <dbReference type="Proteomes" id="UP000070163"/>
    </source>
</evidence>